<gene>
    <name evidence="1" type="ORF">HLB44_04970</name>
</gene>
<dbReference type="Proteomes" id="UP000737171">
    <property type="component" value="Unassembled WGS sequence"/>
</dbReference>
<evidence type="ECO:0000313" key="2">
    <source>
        <dbReference type="Proteomes" id="UP000737171"/>
    </source>
</evidence>
<keyword evidence="2" id="KW-1185">Reference proteome</keyword>
<name>A0ABX2EBP2_9BURK</name>
<dbReference type="CDD" id="cd21631">
    <property type="entry name" value="RHH_CopG_NikR-like"/>
    <property type="match status" value="1"/>
</dbReference>
<proteinExistence type="predicted"/>
<organism evidence="1 2">
    <name type="scientific">Pseudaquabacterium terrae</name>
    <dbReference type="NCBI Taxonomy" id="2732868"/>
    <lineage>
        <taxon>Bacteria</taxon>
        <taxon>Pseudomonadati</taxon>
        <taxon>Pseudomonadota</taxon>
        <taxon>Betaproteobacteria</taxon>
        <taxon>Burkholderiales</taxon>
        <taxon>Sphaerotilaceae</taxon>
        <taxon>Pseudaquabacterium</taxon>
    </lineage>
</organism>
<sequence>MTLTVRLDGGLEAALERYCAERGVTKSLVVQESLAAYLVAAASEAVAGATPVHAAEPSANYRALSDAGLIGAVALGTGADKAAVRLRVRERAARRRT</sequence>
<reference evidence="1 2" key="1">
    <citation type="submission" date="2020-05" db="EMBL/GenBank/DDBJ databases">
        <title>Aquincola sp. isolate from soil.</title>
        <authorList>
            <person name="Han J."/>
            <person name="Kim D.-U."/>
        </authorList>
    </citation>
    <scope>NUCLEOTIDE SEQUENCE [LARGE SCALE GENOMIC DNA]</scope>
    <source>
        <strain evidence="1 2">S2</strain>
    </source>
</reference>
<dbReference type="EMBL" id="JABRWJ010000001">
    <property type="protein sequence ID" value="NRF66330.1"/>
    <property type="molecule type" value="Genomic_DNA"/>
</dbReference>
<evidence type="ECO:0008006" key="3">
    <source>
        <dbReference type="Google" id="ProtNLM"/>
    </source>
</evidence>
<protein>
    <recommendedName>
        <fullName evidence="3">Ribbon-helix-helix protein CopG domain-containing protein</fullName>
    </recommendedName>
</protein>
<evidence type="ECO:0000313" key="1">
    <source>
        <dbReference type="EMBL" id="NRF66330.1"/>
    </source>
</evidence>
<dbReference type="RefSeq" id="WP_173121166.1">
    <property type="nucleotide sequence ID" value="NZ_JABRWJ010000001.1"/>
</dbReference>
<comment type="caution">
    <text evidence="1">The sequence shown here is derived from an EMBL/GenBank/DDBJ whole genome shotgun (WGS) entry which is preliminary data.</text>
</comment>
<accession>A0ABX2EBP2</accession>